<organism evidence="1">
    <name type="scientific">Quercus suber</name>
    <name type="common">Cork oak</name>
    <dbReference type="NCBI Taxonomy" id="58331"/>
    <lineage>
        <taxon>Eukaryota</taxon>
        <taxon>Viridiplantae</taxon>
        <taxon>Streptophyta</taxon>
        <taxon>Embryophyta</taxon>
        <taxon>Tracheophyta</taxon>
        <taxon>Spermatophyta</taxon>
        <taxon>Magnoliopsida</taxon>
        <taxon>eudicotyledons</taxon>
        <taxon>Gunneridae</taxon>
        <taxon>Pentapetalae</taxon>
        <taxon>rosids</taxon>
        <taxon>fabids</taxon>
        <taxon>Fagales</taxon>
        <taxon>Fagaceae</taxon>
        <taxon>Quercus</taxon>
    </lineage>
</organism>
<feature type="non-terminal residue" evidence="1">
    <location>
        <position position="1"/>
    </location>
</feature>
<gene>
    <name evidence="1" type="ORF">CFP56_039603</name>
</gene>
<protein>
    <submittedName>
        <fullName evidence="1">Ribonuclease h protein</fullName>
    </submittedName>
</protein>
<name>A0AAW0M8Y6_QUESU</name>
<reference evidence="1" key="2">
    <citation type="journal article" date="2018" name="Sci. Data">
        <title>The draft genome sequence of cork oak.</title>
        <authorList>
            <person name="Ramos A.M."/>
            <person name="Usie A."/>
            <person name="Barbosa P."/>
            <person name="Barros P.M."/>
            <person name="Capote T."/>
            <person name="Chaves I."/>
            <person name="Simoes F."/>
            <person name="Abreu I."/>
            <person name="Carrasquinho I."/>
            <person name="Faro C."/>
            <person name="Guimaraes J.B."/>
            <person name="Mendonca D."/>
            <person name="Nobrega F."/>
            <person name="Rodrigues L."/>
            <person name="Saibo N.J.M."/>
            <person name="Varela M.C."/>
            <person name="Egas C."/>
            <person name="Matos J."/>
            <person name="Miguel C.M."/>
            <person name="Oliveira M.M."/>
            <person name="Ricardo C.P."/>
            <person name="Goncalves S."/>
        </authorList>
    </citation>
    <scope>NUCLEOTIDE SEQUENCE [LARGE SCALE GENOMIC DNA]</scope>
    <source>
        <strain evidence="1">HL8</strain>
    </source>
</reference>
<accession>A0AAW0M8Y6</accession>
<dbReference type="AlphaFoldDB" id="A0AAW0M8Y6"/>
<proteinExistence type="predicted"/>
<dbReference type="EMBL" id="PKMF04000007">
    <property type="protein sequence ID" value="KAK7860295.1"/>
    <property type="molecule type" value="Genomic_DNA"/>
</dbReference>
<reference evidence="1" key="1">
    <citation type="submission" date="2017-12" db="EMBL/GenBank/DDBJ databases">
        <authorList>
            <person name="Barbosa P."/>
            <person name="Usie A."/>
            <person name="Ramos A.M."/>
        </authorList>
    </citation>
    <scope>NUCLEOTIDE SEQUENCE</scope>
    <source>
        <strain evidence="1">HL8</strain>
        <tissue evidence="1">Leaves</tissue>
    </source>
</reference>
<comment type="caution">
    <text evidence="1">The sequence shown here is derived from an EMBL/GenBank/DDBJ whole genome shotgun (WGS) entry which is preliminary data.</text>
</comment>
<evidence type="ECO:0000313" key="1">
    <source>
        <dbReference type="EMBL" id="KAK7860295.1"/>
    </source>
</evidence>
<reference evidence="1" key="3">
    <citation type="submission" date="2023-07" db="EMBL/GenBank/DDBJ databases">
        <title>An improved reference 1 genome and first organelle genomes of Quercus suber.</title>
        <authorList>
            <consortium name="Genosuber Consortium"/>
            <person name="Usie A."/>
            <person name="Serra O."/>
            <person name="Barros P."/>
        </authorList>
    </citation>
    <scope>NUCLEOTIDE SEQUENCE</scope>
    <source>
        <strain evidence="1">HL8</strain>
        <tissue evidence="1">Leaves</tissue>
    </source>
</reference>
<sequence>CLLCKSDAEFIIHILRDCHQAWAFWNSFPPPIQSNLFYDANLTVWLQVNCTSHQLSSVGIPWSTLFTFGVWCLWLRCNRVIFKNQHNQKPLMVETVSKASEFAFLGVNERHRHSLTVM</sequence>